<evidence type="ECO:0000256" key="16">
    <source>
        <dbReference type="ARBA" id="ARBA00048586"/>
    </source>
</evidence>
<keyword evidence="10 18" id="KW-1133">Transmembrane helix</keyword>
<dbReference type="STRING" id="1527.SAMN04489757_101199"/>
<dbReference type="PIRSF" id="PIRSF000847">
    <property type="entry name" value="Phos_ph_gly_syn"/>
    <property type="match status" value="1"/>
</dbReference>
<dbReference type="PANTHER" id="PTHR14269:SF62">
    <property type="entry name" value="CDP-DIACYLGLYCEROL--GLYCEROL-3-PHOSPHATE 3-PHOSPHATIDYLTRANSFERASE 1, CHLOROPLASTIC"/>
    <property type="match status" value="1"/>
</dbReference>
<keyword evidence="7" id="KW-0444">Lipid biosynthesis</keyword>
<evidence type="ECO:0000256" key="4">
    <source>
        <dbReference type="ARBA" id="ARBA00010441"/>
    </source>
</evidence>
<dbReference type="RefSeq" id="WP_091683691.1">
    <property type="nucleotide sequence ID" value="NZ_BAABFM010000003.1"/>
</dbReference>
<keyword evidence="14" id="KW-1208">Phospholipid metabolism</keyword>
<proteinExistence type="inferred from homology"/>
<dbReference type="InterPro" id="IPR050324">
    <property type="entry name" value="CDP-alcohol_PTase-I"/>
</dbReference>
<keyword evidence="13" id="KW-0594">Phospholipid biosynthesis</keyword>
<protein>
    <recommendedName>
        <fullName evidence="6">CDP-diacylglycerol--glycerol-3-phosphate 3-phosphatidyltransferase</fullName>
        <ecNumber evidence="5">2.7.8.5</ecNumber>
    </recommendedName>
    <alternativeName>
        <fullName evidence="15">Phosphatidylglycerophosphate synthase</fullName>
    </alternativeName>
</protein>
<dbReference type="GO" id="GO:0016020">
    <property type="term" value="C:membrane"/>
    <property type="evidence" value="ECO:0007669"/>
    <property type="project" value="UniProtKB-SubCell"/>
</dbReference>
<dbReference type="Proteomes" id="UP000198806">
    <property type="component" value="Unassembled WGS sequence"/>
</dbReference>
<evidence type="ECO:0000256" key="3">
    <source>
        <dbReference type="ARBA" id="ARBA00005042"/>
    </source>
</evidence>
<evidence type="ECO:0000256" key="8">
    <source>
        <dbReference type="ARBA" id="ARBA00022679"/>
    </source>
</evidence>
<feature type="transmembrane region" description="Helical" evidence="18">
    <location>
        <begin position="39"/>
        <end position="55"/>
    </location>
</feature>
<evidence type="ECO:0000256" key="17">
    <source>
        <dbReference type="RuleBase" id="RU003750"/>
    </source>
</evidence>
<evidence type="ECO:0000313" key="20">
    <source>
        <dbReference type="Proteomes" id="UP000198806"/>
    </source>
</evidence>
<dbReference type="AlphaFoldDB" id="A0A1I5BSY0"/>
<dbReference type="UniPathway" id="UPA00084">
    <property type="reaction ID" value="UER00503"/>
</dbReference>
<feature type="transmembrane region" description="Helical" evidence="18">
    <location>
        <begin position="99"/>
        <end position="118"/>
    </location>
</feature>
<gene>
    <name evidence="19" type="ORF">SAMN04489757_101199</name>
</gene>
<evidence type="ECO:0000313" key="19">
    <source>
        <dbReference type="EMBL" id="SFN77854.1"/>
    </source>
</evidence>
<feature type="transmembrane region" description="Helical" evidence="18">
    <location>
        <begin position="130"/>
        <end position="152"/>
    </location>
</feature>
<feature type="transmembrane region" description="Helical" evidence="18">
    <location>
        <begin position="16"/>
        <end position="33"/>
    </location>
</feature>
<evidence type="ECO:0000256" key="18">
    <source>
        <dbReference type="SAM" id="Phobius"/>
    </source>
</evidence>
<comment type="similarity">
    <text evidence="4 17">Belongs to the CDP-alcohol phosphatidyltransferase class-I family.</text>
</comment>
<dbReference type="EC" id="2.7.8.5" evidence="5"/>
<evidence type="ECO:0000256" key="13">
    <source>
        <dbReference type="ARBA" id="ARBA00023209"/>
    </source>
</evidence>
<dbReference type="Pfam" id="PF01066">
    <property type="entry name" value="CDP-OH_P_transf"/>
    <property type="match status" value="1"/>
</dbReference>
<name>A0A1I5BSY0_9FIRM</name>
<feature type="transmembrane region" description="Helical" evidence="18">
    <location>
        <begin position="158"/>
        <end position="179"/>
    </location>
</feature>
<evidence type="ECO:0000256" key="1">
    <source>
        <dbReference type="ARBA" id="ARBA00003973"/>
    </source>
</evidence>
<dbReference type="GO" id="GO:0006655">
    <property type="term" value="P:phosphatidylglycerol biosynthetic process"/>
    <property type="evidence" value="ECO:0007669"/>
    <property type="project" value="UniProtKB-UniPathway"/>
</dbReference>
<reference evidence="19 20" key="1">
    <citation type="submission" date="2016-10" db="EMBL/GenBank/DDBJ databases">
        <authorList>
            <person name="de Groot N.N."/>
        </authorList>
    </citation>
    <scope>NUCLEOTIDE SEQUENCE [LARGE SCALE GENOMIC DNA]</scope>
    <source>
        <strain evidence="19 20">DSM 1283</strain>
    </source>
</reference>
<evidence type="ECO:0000256" key="9">
    <source>
        <dbReference type="ARBA" id="ARBA00022692"/>
    </source>
</evidence>
<dbReference type="EMBL" id="FOWD01000001">
    <property type="protein sequence ID" value="SFN77854.1"/>
    <property type="molecule type" value="Genomic_DNA"/>
</dbReference>
<evidence type="ECO:0000256" key="14">
    <source>
        <dbReference type="ARBA" id="ARBA00023264"/>
    </source>
</evidence>
<comment type="catalytic activity">
    <reaction evidence="16">
        <text>a CDP-1,2-diacyl-sn-glycerol + sn-glycerol 3-phosphate = a 1,2-diacyl-sn-glycero-3-phospho-(1'-sn-glycero-3'-phosphate) + CMP + H(+)</text>
        <dbReference type="Rhea" id="RHEA:12593"/>
        <dbReference type="ChEBI" id="CHEBI:15378"/>
        <dbReference type="ChEBI" id="CHEBI:57597"/>
        <dbReference type="ChEBI" id="CHEBI:58332"/>
        <dbReference type="ChEBI" id="CHEBI:60110"/>
        <dbReference type="ChEBI" id="CHEBI:60377"/>
        <dbReference type="EC" id="2.7.8.5"/>
    </reaction>
</comment>
<evidence type="ECO:0000256" key="2">
    <source>
        <dbReference type="ARBA" id="ARBA00004141"/>
    </source>
</evidence>
<dbReference type="InterPro" id="IPR000462">
    <property type="entry name" value="CDP-OH_P_trans"/>
</dbReference>
<evidence type="ECO:0000256" key="6">
    <source>
        <dbReference type="ARBA" id="ARBA00014944"/>
    </source>
</evidence>
<comment type="subcellular location">
    <subcellularLocation>
        <location evidence="2">Membrane</location>
        <topology evidence="2">Multi-pass membrane protein</topology>
    </subcellularLocation>
</comment>
<keyword evidence="11" id="KW-0443">Lipid metabolism</keyword>
<evidence type="ECO:0000256" key="15">
    <source>
        <dbReference type="ARBA" id="ARBA00033018"/>
    </source>
</evidence>
<evidence type="ECO:0000256" key="7">
    <source>
        <dbReference type="ARBA" id="ARBA00022516"/>
    </source>
</evidence>
<comment type="function">
    <text evidence="1">This protein catalyzes the committed step to the synthesis of the acidic phospholipids.</text>
</comment>
<sequence length="187" mass="21275">MNISKKELLSIPNCMSYFRILLIPLFCITYIGANSKKDYYMAAGIIIISGVTDFLDGKIARKFQMITEFGKFIDPVADKMTHGAIALCLTLRYGYMKYLFIVMALKEGFMLIMGVVNLRHGKKLDGAKMYGKICTTSLFIVLAILVFFPGIPETTANVLIFVEIIMMLVTWALYIPVFYKMRQTWAK</sequence>
<dbReference type="InterPro" id="IPR043130">
    <property type="entry name" value="CDP-OH_PTrfase_TM_dom"/>
</dbReference>
<keyword evidence="12 18" id="KW-0472">Membrane</keyword>
<evidence type="ECO:0000256" key="12">
    <source>
        <dbReference type="ARBA" id="ARBA00023136"/>
    </source>
</evidence>
<organism evidence="19 20">
    <name type="scientific">Anaerocolumna aminovalerica</name>
    <dbReference type="NCBI Taxonomy" id="1527"/>
    <lineage>
        <taxon>Bacteria</taxon>
        <taxon>Bacillati</taxon>
        <taxon>Bacillota</taxon>
        <taxon>Clostridia</taxon>
        <taxon>Lachnospirales</taxon>
        <taxon>Lachnospiraceae</taxon>
        <taxon>Anaerocolumna</taxon>
    </lineage>
</organism>
<keyword evidence="8 17" id="KW-0808">Transferase</keyword>
<dbReference type="PROSITE" id="PS00379">
    <property type="entry name" value="CDP_ALCOHOL_P_TRANSF"/>
    <property type="match status" value="1"/>
</dbReference>
<accession>A0A1I5BSY0</accession>
<comment type="pathway">
    <text evidence="3">Phospholipid metabolism; phosphatidylglycerol biosynthesis; phosphatidylglycerol from CDP-diacylglycerol: step 1/2.</text>
</comment>
<keyword evidence="9 18" id="KW-0812">Transmembrane</keyword>
<dbReference type="Gene3D" id="1.20.120.1760">
    <property type="match status" value="1"/>
</dbReference>
<dbReference type="OrthoDB" id="9796672at2"/>
<dbReference type="PANTHER" id="PTHR14269">
    <property type="entry name" value="CDP-DIACYLGLYCEROL--GLYCEROL-3-PHOSPHATE 3-PHOSPHATIDYLTRANSFERASE-RELATED"/>
    <property type="match status" value="1"/>
</dbReference>
<evidence type="ECO:0000256" key="11">
    <source>
        <dbReference type="ARBA" id="ARBA00023098"/>
    </source>
</evidence>
<dbReference type="InterPro" id="IPR004570">
    <property type="entry name" value="Phosphatidylglycerol_P_synth"/>
</dbReference>
<evidence type="ECO:0000256" key="10">
    <source>
        <dbReference type="ARBA" id="ARBA00022989"/>
    </source>
</evidence>
<dbReference type="InterPro" id="IPR048254">
    <property type="entry name" value="CDP_ALCOHOL_P_TRANSF_CS"/>
</dbReference>
<dbReference type="GO" id="GO:0008444">
    <property type="term" value="F:CDP-diacylglycerol-glycerol-3-phosphate 3-phosphatidyltransferase activity"/>
    <property type="evidence" value="ECO:0007669"/>
    <property type="project" value="UniProtKB-EC"/>
</dbReference>
<keyword evidence="20" id="KW-1185">Reference proteome</keyword>
<evidence type="ECO:0000256" key="5">
    <source>
        <dbReference type="ARBA" id="ARBA00013170"/>
    </source>
</evidence>